<dbReference type="AlphaFoldDB" id="A0A3D8LFQ1"/>
<comment type="caution">
    <text evidence="1">The sequence shown here is derived from an EMBL/GenBank/DDBJ whole genome shotgun (WGS) entry which is preliminary data.</text>
</comment>
<dbReference type="Proteomes" id="UP000256708">
    <property type="component" value="Unassembled WGS sequence"/>
</dbReference>
<keyword evidence="2" id="KW-1185">Reference proteome</keyword>
<name>A0A3D8LFQ1_9BACT</name>
<accession>A0A3D8LFQ1</accession>
<organism evidence="1 2">
    <name type="scientific">Pontibacter diazotrophicus</name>
    <dbReference type="NCBI Taxonomy" id="1400979"/>
    <lineage>
        <taxon>Bacteria</taxon>
        <taxon>Pseudomonadati</taxon>
        <taxon>Bacteroidota</taxon>
        <taxon>Cytophagia</taxon>
        <taxon>Cytophagales</taxon>
        <taxon>Hymenobacteraceae</taxon>
        <taxon>Pontibacter</taxon>
    </lineage>
</organism>
<protein>
    <submittedName>
        <fullName evidence="1">Uncharacterized protein</fullName>
    </submittedName>
</protein>
<reference evidence="2" key="1">
    <citation type="submission" date="2018-08" db="EMBL/GenBank/DDBJ databases">
        <authorList>
            <person name="Liu Z.-W."/>
            <person name="Du Z.-J."/>
        </authorList>
    </citation>
    <scope>NUCLEOTIDE SEQUENCE [LARGE SCALE GENOMIC DNA]</scope>
    <source>
        <strain evidence="2">H4X</strain>
    </source>
</reference>
<proteinExistence type="predicted"/>
<evidence type="ECO:0000313" key="1">
    <source>
        <dbReference type="EMBL" id="RDV16146.1"/>
    </source>
</evidence>
<sequence>MTIRNRNRSGTNVCPFPFITTGNIVKKEAGVAVHKLVQNNEMDLVRSNKVLFIRKENHRNSYNINYLSKKQL</sequence>
<dbReference type="EMBL" id="QRGR01000005">
    <property type="protein sequence ID" value="RDV16146.1"/>
    <property type="molecule type" value="Genomic_DNA"/>
</dbReference>
<evidence type="ECO:0000313" key="2">
    <source>
        <dbReference type="Proteomes" id="UP000256708"/>
    </source>
</evidence>
<gene>
    <name evidence="1" type="ORF">DXT99_05610</name>
</gene>